<dbReference type="Proteomes" id="UP000593836">
    <property type="component" value="Chromosome"/>
</dbReference>
<dbReference type="InterPro" id="IPR039420">
    <property type="entry name" value="WalR-like"/>
</dbReference>
<evidence type="ECO:0000256" key="6">
    <source>
        <dbReference type="PROSITE-ProRule" id="PRU00169"/>
    </source>
</evidence>
<evidence type="ECO:0000313" key="10">
    <source>
        <dbReference type="EMBL" id="QOY55299.1"/>
    </source>
</evidence>
<dbReference type="SMART" id="SM00448">
    <property type="entry name" value="REC"/>
    <property type="match status" value="1"/>
</dbReference>
<dbReference type="GO" id="GO:0000156">
    <property type="term" value="F:phosphorelay response regulator activity"/>
    <property type="evidence" value="ECO:0007669"/>
    <property type="project" value="TreeGrafter"/>
</dbReference>
<accession>A0A7S7M1G5</accession>
<dbReference type="EMBL" id="CP054493">
    <property type="protein sequence ID" value="QOY55299.1"/>
    <property type="molecule type" value="Genomic_DNA"/>
</dbReference>
<dbReference type="InterPro" id="IPR016032">
    <property type="entry name" value="Sig_transdc_resp-reg_C-effctor"/>
</dbReference>
<evidence type="ECO:0000256" key="4">
    <source>
        <dbReference type="ARBA" id="ARBA00023125"/>
    </source>
</evidence>
<feature type="domain" description="Response regulatory" evidence="8">
    <location>
        <begin position="2"/>
        <end position="115"/>
    </location>
</feature>
<dbReference type="InterPro" id="IPR036388">
    <property type="entry name" value="WH-like_DNA-bd_sf"/>
</dbReference>
<dbReference type="PANTHER" id="PTHR48111">
    <property type="entry name" value="REGULATOR OF RPOS"/>
    <property type="match status" value="1"/>
</dbReference>
<dbReference type="Pfam" id="PF00486">
    <property type="entry name" value="Trans_reg_C"/>
    <property type="match status" value="1"/>
</dbReference>
<keyword evidence="4 7" id="KW-0238">DNA-binding</keyword>
<keyword evidence="11" id="KW-1185">Reference proteome</keyword>
<dbReference type="Gene3D" id="3.40.50.2300">
    <property type="match status" value="1"/>
</dbReference>
<dbReference type="SMART" id="SM00862">
    <property type="entry name" value="Trans_reg_C"/>
    <property type="match status" value="1"/>
</dbReference>
<dbReference type="AlphaFoldDB" id="A0A7S7M1G5"/>
<dbReference type="GO" id="GO:0032993">
    <property type="term" value="C:protein-DNA complex"/>
    <property type="evidence" value="ECO:0007669"/>
    <property type="project" value="TreeGrafter"/>
</dbReference>
<evidence type="ECO:0000256" key="7">
    <source>
        <dbReference type="PROSITE-ProRule" id="PRU01091"/>
    </source>
</evidence>
<protein>
    <submittedName>
        <fullName evidence="10">Response regulator transcription factor</fullName>
    </submittedName>
</protein>
<evidence type="ECO:0000259" key="8">
    <source>
        <dbReference type="PROSITE" id="PS50110"/>
    </source>
</evidence>
<dbReference type="CDD" id="cd00383">
    <property type="entry name" value="trans_reg_C"/>
    <property type="match status" value="1"/>
</dbReference>
<dbReference type="InterPro" id="IPR001789">
    <property type="entry name" value="Sig_transdc_resp-reg_receiver"/>
</dbReference>
<sequence length="215" mass="24917">MKVILLEDEYLLNSNIKEFLEMKGVVVEAYTDGATLLQESTFKADIAILDIEVPGATGYEVIEWINRVNNSIPTLFMTAYTDIQSIRKAYSLGCADFLKKPFDLIELWLRVQQLVDSNNYIKVQLDDNIEFDMESEQLYSSNQIKKLTKIQRKILKSLIEQKNSIVTYEVLMSDVWDGEYVKVNTIASHIKEIRRHIPDEAIESIRAEGYRLRLK</sequence>
<name>A0A7S7M1G5_9BACT</name>
<feature type="domain" description="OmpR/PhoB-type" evidence="9">
    <location>
        <begin position="120"/>
        <end position="214"/>
    </location>
</feature>
<dbReference type="PANTHER" id="PTHR48111:SF21">
    <property type="entry name" value="DNA-BINDING DUAL MASTER TRANSCRIPTIONAL REGULATOR RPAA"/>
    <property type="match status" value="1"/>
</dbReference>
<evidence type="ECO:0000256" key="5">
    <source>
        <dbReference type="ARBA" id="ARBA00023163"/>
    </source>
</evidence>
<proteinExistence type="predicted"/>
<organism evidence="10 11">
    <name type="scientific">Candidatus Sulfurimonas marisnigri</name>
    <dbReference type="NCBI Taxonomy" id="2740405"/>
    <lineage>
        <taxon>Bacteria</taxon>
        <taxon>Pseudomonadati</taxon>
        <taxon>Campylobacterota</taxon>
        <taxon>Epsilonproteobacteria</taxon>
        <taxon>Campylobacterales</taxon>
        <taxon>Sulfurimonadaceae</taxon>
        <taxon>Sulfurimonas</taxon>
    </lineage>
</organism>
<dbReference type="GO" id="GO:0005829">
    <property type="term" value="C:cytosol"/>
    <property type="evidence" value="ECO:0007669"/>
    <property type="project" value="TreeGrafter"/>
</dbReference>
<feature type="DNA-binding region" description="OmpR/PhoB-type" evidence="7">
    <location>
        <begin position="120"/>
        <end position="214"/>
    </location>
</feature>
<keyword evidence="5" id="KW-0804">Transcription</keyword>
<dbReference type="KEGG" id="smas:HUE87_03415"/>
<dbReference type="Pfam" id="PF00072">
    <property type="entry name" value="Response_reg"/>
    <property type="match status" value="1"/>
</dbReference>
<keyword evidence="3" id="KW-0805">Transcription regulation</keyword>
<dbReference type="SUPFAM" id="SSF46894">
    <property type="entry name" value="C-terminal effector domain of the bipartite response regulators"/>
    <property type="match status" value="1"/>
</dbReference>
<dbReference type="RefSeq" id="WP_194367341.1">
    <property type="nucleotide sequence ID" value="NZ_CP054493.1"/>
</dbReference>
<evidence type="ECO:0000256" key="2">
    <source>
        <dbReference type="ARBA" id="ARBA00023012"/>
    </source>
</evidence>
<evidence type="ECO:0000313" key="11">
    <source>
        <dbReference type="Proteomes" id="UP000593836"/>
    </source>
</evidence>
<dbReference type="SUPFAM" id="SSF52172">
    <property type="entry name" value="CheY-like"/>
    <property type="match status" value="1"/>
</dbReference>
<dbReference type="InterPro" id="IPR011006">
    <property type="entry name" value="CheY-like_superfamily"/>
</dbReference>
<dbReference type="CDD" id="cd00156">
    <property type="entry name" value="REC"/>
    <property type="match status" value="1"/>
</dbReference>
<dbReference type="PROSITE" id="PS51755">
    <property type="entry name" value="OMPR_PHOB"/>
    <property type="match status" value="1"/>
</dbReference>
<feature type="modified residue" description="4-aspartylphosphate" evidence="6">
    <location>
        <position position="50"/>
    </location>
</feature>
<dbReference type="GO" id="GO:0000976">
    <property type="term" value="F:transcription cis-regulatory region binding"/>
    <property type="evidence" value="ECO:0007669"/>
    <property type="project" value="TreeGrafter"/>
</dbReference>
<evidence type="ECO:0000256" key="3">
    <source>
        <dbReference type="ARBA" id="ARBA00023015"/>
    </source>
</evidence>
<dbReference type="GO" id="GO:0006355">
    <property type="term" value="P:regulation of DNA-templated transcription"/>
    <property type="evidence" value="ECO:0007669"/>
    <property type="project" value="InterPro"/>
</dbReference>
<evidence type="ECO:0000259" key="9">
    <source>
        <dbReference type="PROSITE" id="PS51755"/>
    </source>
</evidence>
<reference evidence="10 11" key="1">
    <citation type="submission" date="2020-05" db="EMBL/GenBank/DDBJ databases">
        <title>Sulfurimonas marisnigri, sp. nov., and Sulfurimonas baltica, sp. nov., manganese oxide reducing chemolithoautotrophs of the class Epsilonproteobacteria isolated from the pelagic redoxclines of the Black and Baltic Seas and emended description of the genus Sulfurimonas.</title>
        <authorList>
            <person name="Henkel J.V."/>
            <person name="Laudan C."/>
            <person name="Werner J."/>
            <person name="Neu T."/>
            <person name="Plewe S."/>
            <person name="Sproer C."/>
            <person name="Bunk B."/>
            <person name="Schulz-Vogt H.N."/>
        </authorList>
    </citation>
    <scope>NUCLEOTIDE SEQUENCE [LARGE SCALE GENOMIC DNA]</scope>
    <source>
        <strain evidence="10 11">SoZ1</strain>
    </source>
</reference>
<dbReference type="InterPro" id="IPR001867">
    <property type="entry name" value="OmpR/PhoB-type_DNA-bd"/>
</dbReference>
<dbReference type="PROSITE" id="PS50110">
    <property type="entry name" value="RESPONSE_REGULATORY"/>
    <property type="match status" value="1"/>
</dbReference>
<keyword evidence="2" id="KW-0902">Two-component regulatory system</keyword>
<dbReference type="Gene3D" id="1.10.10.10">
    <property type="entry name" value="Winged helix-like DNA-binding domain superfamily/Winged helix DNA-binding domain"/>
    <property type="match status" value="1"/>
</dbReference>
<keyword evidence="1 6" id="KW-0597">Phosphoprotein</keyword>
<gene>
    <name evidence="10" type="ORF">HUE87_03415</name>
</gene>
<evidence type="ECO:0000256" key="1">
    <source>
        <dbReference type="ARBA" id="ARBA00022553"/>
    </source>
</evidence>